<protein>
    <recommendedName>
        <fullName evidence="4">C-type lectin domain-containing protein</fullName>
    </recommendedName>
</protein>
<feature type="transmembrane region" description="Helical" evidence="3">
    <location>
        <begin position="49"/>
        <end position="70"/>
    </location>
</feature>
<reference evidence="5" key="2">
    <citation type="submission" date="2016-06" db="EMBL/GenBank/DDBJ databases">
        <title>The genome of a short-lived fish provides insights into sex chromosome evolution and the genetic control of aging.</title>
        <authorList>
            <person name="Reichwald K."/>
            <person name="Felder M."/>
            <person name="Petzold A."/>
            <person name="Koch P."/>
            <person name="Groth M."/>
            <person name="Platzer M."/>
        </authorList>
    </citation>
    <scope>NUCLEOTIDE SEQUENCE</scope>
    <source>
        <tissue evidence="5">Brain</tissue>
    </source>
</reference>
<keyword evidence="3" id="KW-1133">Transmembrane helix</keyword>
<keyword evidence="2" id="KW-0175">Coiled coil</keyword>
<gene>
    <name evidence="5" type="primary">OLA.10034</name>
</gene>
<organism evidence="5">
    <name type="scientific">Nothobranchius korthausae</name>
    <dbReference type="NCBI Taxonomy" id="1143690"/>
    <lineage>
        <taxon>Eukaryota</taxon>
        <taxon>Metazoa</taxon>
        <taxon>Chordata</taxon>
        <taxon>Craniata</taxon>
        <taxon>Vertebrata</taxon>
        <taxon>Euteleostomi</taxon>
        <taxon>Actinopterygii</taxon>
        <taxon>Neopterygii</taxon>
        <taxon>Teleostei</taxon>
        <taxon>Neoteleostei</taxon>
        <taxon>Acanthomorphata</taxon>
        <taxon>Ovalentaria</taxon>
        <taxon>Atherinomorphae</taxon>
        <taxon>Cyprinodontiformes</taxon>
        <taxon>Nothobranchiidae</taxon>
        <taxon>Nothobranchius</taxon>
    </lineage>
</organism>
<evidence type="ECO:0000313" key="5">
    <source>
        <dbReference type="EMBL" id="SBQ50562.1"/>
    </source>
</evidence>
<evidence type="ECO:0000259" key="4">
    <source>
        <dbReference type="PROSITE" id="PS50041"/>
    </source>
</evidence>
<accession>A0A1A8EUM7</accession>
<dbReference type="AlphaFoldDB" id="A0A1A8EUM7"/>
<feature type="domain" description="C-type lectin" evidence="4">
    <location>
        <begin position="166"/>
        <end position="277"/>
    </location>
</feature>
<dbReference type="PROSITE" id="PS50041">
    <property type="entry name" value="C_TYPE_LECTIN_2"/>
    <property type="match status" value="1"/>
</dbReference>
<evidence type="ECO:0000256" key="3">
    <source>
        <dbReference type="SAM" id="Phobius"/>
    </source>
</evidence>
<keyword evidence="3" id="KW-0812">Transmembrane</keyword>
<dbReference type="InterPro" id="IPR016187">
    <property type="entry name" value="CTDL_fold"/>
</dbReference>
<evidence type="ECO:0000256" key="1">
    <source>
        <dbReference type="ARBA" id="ARBA00022734"/>
    </source>
</evidence>
<proteinExistence type="predicted"/>
<dbReference type="GO" id="GO:0030246">
    <property type="term" value="F:carbohydrate binding"/>
    <property type="evidence" value="ECO:0007669"/>
    <property type="project" value="UniProtKB-KW"/>
</dbReference>
<dbReference type="InterPro" id="IPR016186">
    <property type="entry name" value="C-type_lectin-like/link_sf"/>
</dbReference>
<evidence type="ECO:0000256" key="2">
    <source>
        <dbReference type="SAM" id="Coils"/>
    </source>
</evidence>
<keyword evidence="3" id="KW-0472">Membrane</keyword>
<dbReference type="InterPro" id="IPR050111">
    <property type="entry name" value="C-type_lectin/snaclec_domain"/>
</dbReference>
<reference evidence="5" key="1">
    <citation type="submission" date="2016-05" db="EMBL/GenBank/DDBJ databases">
        <authorList>
            <person name="Lavstsen T."/>
            <person name="Jespersen J.S."/>
        </authorList>
    </citation>
    <scope>NUCLEOTIDE SEQUENCE</scope>
    <source>
        <tissue evidence="5">Brain</tissue>
    </source>
</reference>
<dbReference type="InterPro" id="IPR001304">
    <property type="entry name" value="C-type_lectin-like"/>
</dbReference>
<dbReference type="Gene3D" id="3.10.100.10">
    <property type="entry name" value="Mannose-Binding Protein A, subunit A"/>
    <property type="match status" value="1"/>
</dbReference>
<dbReference type="PANTHER" id="PTHR22803">
    <property type="entry name" value="MANNOSE, PHOSPHOLIPASE, LECTIN RECEPTOR RELATED"/>
    <property type="match status" value="1"/>
</dbReference>
<dbReference type="SUPFAM" id="SSF56436">
    <property type="entry name" value="C-type lectin-like"/>
    <property type="match status" value="1"/>
</dbReference>
<dbReference type="SMART" id="SM00034">
    <property type="entry name" value="CLECT"/>
    <property type="match status" value="1"/>
</dbReference>
<feature type="coiled-coil region" evidence="2">
    <location>
        <begin position="121"/>
        <end position="148"/>
    </location>
</feature>
<dbReference type="CDD" id="cd03590">
    <property type="entry name" value="CLECT_DC-SIGN_like"/>
    <property type="match status" value="1"/>
</dbReference>
<keyword evidence="1" id="KW-0430">Lectin</keyword>
<name>A0A1A8EUM7_9TELE</name>
<sequence length="298" mass="34249">MSIKALPTRLFSSYNTTVMEQTYKRANEFRHRLYKIFGQGGCSFVNYKVLNLCLGLLNVVLLIVAVALSANCAKIKKDSLQVYHSAALQLFSKRNDLCSNQSTGLEAEGTMQNYTKVKEQIHQLNLINDVYQRQLEALRAENTNLLANMSALGTTCSRCSSGWTQFNSSCYYFSPYETKTWIDSRADCIRRGSDLVVIDNQQEQMFVSHTIEMMKLNTGVWRNAFWIGLTDMKVEGTWEWINNVTEVEPRYWMDGEPNDDIGEDCGCAVYSADNPWKTRFDGSCKRHEFRWICEMNVN</sequence>
<dbReference type="Pfam" id="PF00059">
    <property type="entry name" value="Lectin_C"/>
    <property type="match status" value="1"/>
</dbReference>
<dbReference type="EMBL" id="HAEB01004035">
    <property type="protein sequence ID" value="SBQ50562.1"/>
    <property type="molecule type" value="Transcribed_RNA"/>
</dbReference>
<dbReference type="InterPro" id="IPR033989">
    <property type="entry name" value="CD209-like_CTLD"/>
</dbReference>